<gene>
    <name evidence="2" type="ORF">UTRI_02818</name>
</gene>
<feature type="compositionally biased region" description="Low complexity" evidence="1">
    <location>
        <begin position="363"/>
        <end position="374"/>
    </location>
</feature>
<evidence type="ECO:0000256" key="1">
    <source>
        <dbReference type="SAM" id="MobiDB-lite"/>
    </source>
</evidence>
<evidence type="ECO:0000313" key="3">
    <source>
        <dbReference type="Proteomes" id="UP000324022"/>
    </source>
</evidence>
<dbReference type="AlphaFoldDB" id="A0A5C3ES90"/>
<feature type="region of interest" description="Disordered" evidence="1">
    <location>
        <begin position="345"/>
        <end position="430"/>
    </location>
</feature>
<dbReference type="Proteomes" id="UP000324022">
    <property type="component" value="Unassembled WGS sequence"/>
</dbReference>
<feature type="compositionally biased region" description="Polar residues" evidence="1">
    <location>
        <begin position="468"/>
        <end position="480"/>
    </location>
</feature>
<accession>A0A5C3ES90</accession>
<feature type="compositionally biased region" description="Basic residues" evidence="1">
    <location>
        <begin position="350"/>
        <end position="359"/>
    </location>
</feature>
<feature type="compositionally biased region" description="Polar residues" evidence="1">
    <location>
        <begin position="616"/>
        <end position="637"/>
    </location>
</feature>
<dbReference type="EMBL" id="OOIN01000043">
    <property type="protein sequence ID" value="SPO32261.1"/>
    <property type="molecule type" value="Genomic_DNA"/>
</dbReference>
<feature type="compositionally biased region" description="Polar residues" evidence="1">
    <location>
        <begin position="530"/>
        <end position="543"/>
    </location>
</feature>
<dbReference type="OrthoDB" id="2556808at2759"/>
<sequence length="701" mass="76055">MATNDPARAWFRQVLQEILGTHFQQASDPVLNPANHAAYLEQLNKSRKAQAESIATQNLSTCPIESTEAEALSPIVKTLPPLQLFALTPRQATEHDRQKSLYLRQKTRMLRVELQKYDEDLVGRREAMVKFGEEVFCAIFGSDWASVISQQHGGKTTPSLIYQEHVHGAGSANGSNAGGTCCCPKPNSMFEHLSSKLGKPETSLSKHVAAALDKAESRRNLRQNNAVGESDRISGDEETDSDEDWDMDDEDATFHESLYEALLKDPNHMDSHYPGDLTGLYDDYDDVYGDDYGYDFYNSGLDYHDDYDDGYGLAFNEAMFEALYAKSHGDDSLFHPSYAGFFHPNNASKGKAKKKKGKKGNMGSATSSQSQSKSAGKETRSEIAKLSTASATIKPGAASTSKTPLAAKAKAGSTRNADAEKQTLNMPTKHPALVTEPLKHLGKASPLGIHSKLLATSVASVGLGLASSPGSLRNWTTPVTANKAESKDHRDKDDKNVLLQNLNKKYEAYLGETPTRGALKDSAAGIDKASNGTGSSTATQKQNSGEEDAKGKGRGQPPVVNHKLEHPSLGKRKKIDTSSSSDSTIIKVNLPTSSSSTPLKPAKKKLNPIGKPAIHPSSSTKPITNNPTLIKTHSTAKTGEVKPKAKGNLPNSQPKPKLNSAAAATVEPKKKGIKYEMIVFKKPYQPSKRPERDCWHGRVYV</sequence>
<protein>
    <submittedName>
        <fullName evidence="2">Uncharacterized protein</fullName>
    </submittedName>
</protein>
<proteinExistence type="predicted"/>
<feature type="region of interest" description="Disordered" evidence="1">
    <location>
        <begin position="525"/>
        <end position="667"/>
    </location>
</feature>
<feature type="compositionally biased region" description="Low complexity" evidence="1">
    <location>
        <begin position="577"/>
        <end position="600"/>
    </location>
</feature>
<feature type="compositionally biased region" description="Basic and acidic residues" evidence="1">
    <location>
        <begin position="484"/>
        <end position="495"/>
    </location>
</feature>
<name>A0A5C3ES90_9BASI</name>
<feature type="compositionally biased region" description="Acidic residues" evidence="1">
    <location>
        <begin position="236"/>
        <end position="248"/>
    </location>
</feature>
<evidence type="ECO:0000313" key="2">
    <source>
        <dbReference type="EMBL" id="SPO32261.1"/>
    </source>
</evidence>
<organism evidence="2 3">
    <name type="scientific">Ustilago trichophora</name>
    <dbReference type="NCBI Taxonomy" id="86804"/>
    <lineage>
        <taxon>Eukaryota</taxon>
        <taxon>Fungi</taxon>
        <taxon>Dikarya</taxon>
        <taxon>Basidiomycota</taxon>
        <taxon>Ustilaginomycotina</taxon>
        <taxon>Ustilaginomycetes</taxon>
        <taxon>Ustilaginales</taxon>
        <taxon>Ustilaginaceae</taxon>
        <taxon>Ustilago</taxon>
    </lineage>
</organism>
<feature type="region of interest" description="Disordered" evidence="1">
    <location>
        <begin position="466"/>
        <end position="495"/>
    </location>
</feature>
<keyword evidence="3" id="KW-1185">Reference proteome</keyword>
<feature type="region of interest" description="Disordered" evidence="1">
    <location>
        <begin position="215"/>
        <end position="248"/>
    </location>
</feature>
<reference evidence="2 3" key="1">
    <citation type="submission" date="2018-03" db="EMBL/GenBank/DDBJ databases">
        <authorList>
            <person name="Guldener U."/>
        </authorList>
    </citation>
    <scope>NUCLEOTIDE SEQUENCE [LARGE SCALE GENOMIC DNA]</scope>
    <source>
        <strain evidence="2 3">NBRC100155</strain>
    </source>
</reference>